<sequence length="63" mass="7276">NIRDLQVNKSIWRSPQCFSVKTHLKIPKEVYATSYRASPYTTQPDILGCHWALEDQKGKPLSM</sequence>
<evidence type="ECO:0000313" key="2">
    <source>
        <dbReference type="Proteomes" id="UP001153555"/>
    </source>
</evidence>
<organism evidence="1 2">
    <name type="scientific">Striga hermonthica</name>
    <name type="common">Purple witchweed</name>
    <name type="synonym">Buchnera hermonthica</name>
    <dbReference type="NCBI Taxonomy" id="68872"/>
    <lineage>
        <taxon>Eukaryota</taxon>
        <taxon>Viridiplantae</taxon>
        <taxon>Streptophyta</taxon>
        <taxon>Embryophyta</taxon>
        <taxon>Tracheophyta</taxon>
        <taxon>Spermatophyta</taxon>
        <taxon>Magnoliopsida</taxon>
        <taxon>eudicotyledons</taxon>
        <taxon>Gunneridae</taxon>
        <taxon>Pentapetalae</taxon>
        <taxon>asterids</taxon>
        <taxon>lamiids</taxon>
        <taxon>Lamiales</taxon>
        <taxon>Orobanchaceae</taxon>
        <taxon>Buchnereae</taxon>
        <taxon>Striga</taxon>
    </lineage>
</organism>
<dbReference type="AlphaFoldDB" id="A0A9N7N6W2"/>
<dbReference type="Proteomes" id="UP001153555">
    <property type="component" value="Unassembled WGS sequence"/>
</dbReference>
<feature type="non-terminal residue" evidence="1">
    <location>
        <position position="1"/>
    </location>
</feature>
<evidence type="ECO:0000313" key="1">
    <source>
        <dbReference type="EMBL" id="CAA0822130.1"/>
    </source>
</evidence>
<protein>
    <submittedName>
        <fullName evidence="1">Uncharacterized protein</fullName>
    </submittedName>
</protein>
<keyword evidence="2" id="KW-1185">Reference proteome</keyword>
<name>A0A9N7N6W2_STRHE</name>
<proteinExistence type="predicted"/>
<dbReference type="EMBL" id="CACSLK010022181">
    <property type="protein sequence ID" value="CAA0822130.1"/>
    <property type="molecule type" value="Genomic_DNA"/>
</dbReference>
<accession>A0A9N7N6W2</accession>
<reference evidence="1" key="1">
    <citation type="submission" date="2019-12" db="EMBL/GenBank/DDBJ databases">
        <authorList>
            <person name="Scholes J."/>
        </authorList>
    </citation>
    <scope>NUCLEOTIDE SEQUENCE</scope>
</reference>
<comment type="caution">
    <text evidence="1">The sequence shown here is derived from an EMBL/GenBank/DDBJ whole genome shotgun (WGS) entry which is preliminary data.</text>
</comment>
<feature type="non-terminal residue" evidence="1">
    <location>
        <position position="63"/>
    </location>
</feature>
<gene>
    <name evidence="1" type="ORF">SHERM_19689</name>
</gene>